<evidence type="ECO:0008006" key="6">
    <source>
        <dbReference type="Google" id="ProtNLM"/>
    </source>
</evidence>
<proteinExistence type="predicted"/>
<dbReference type="Proteomes" id="UP001501218">
    <property type="component" value="Unassembled WGS sequence"/>
</dbReference>
<accession>A0ABN3FHA1</accession>
<dbReference type="EMBL" id="BAAARA010000001">
    <property type="protein sequence ID" value="GAA2330356.1"/>
    <property type="molecule type" value="Genomic_DNA"/>
</dbReference>
<dbReference type="PANTHER" id="PTHR37042">
    <property type="entry name" value="OUTER MEMBRANE PROTEIN RV1973"/>
    <property type="match status" value="1"/>
</dbReference>
<feature type="transmembrane region" description="Helical" evidence="3">
    <location>
        <begin position="12"/>
        <end position="35"/>
    </location>
</feature>
<dbReference type="RefSeq" id="WP_344125307.1">
    <property type="nucleotide sequence ID" value="NZ_BAAARA010000001.1"/>
</dbReference>
<gene>
    <name evidence="4" type="ORF">GCM10009854_01430</name>
</gene>
<comment type="caution">
    <text evidence="4">The sequence shown here is derived from an EMBL/GenBank/DDBJ whole genome shotgun (WGS) entry which is preliminary data.</text>
</comment>
<name>A0ABN3FHA1_9PSEU</name>
<keyword evidence="3" id="KW-0812">Transmembrane</keyword>
<keyword evidence="3" id="KW-1133">Transmembrane helix</keyword>
<reference evidence="4 5" key="1">
    <citation type="journal article" date="2019" name="Int. J. Syst. Evol. Microbiol.">
        <title>The Global Catalogue of Microorganisms (GCM) 10K type strain sequencing project: providing services to taxonomists for standard genome sequencing and annotation.</title>
        <authorList>
            <consortium name="The Broad Institute Genomics Platform"/>
            <consortium name="The Broad Institute Genome Sequencing Center for Infectious Disease"/>
            <person name="Wu L."/>
            <person name="Ma J."/>
        </authorList>
    </citation>
    <scope>NUCLEOTIDE SEQUENCE [LARGE SCALE GENOMIC DNA]</scope>
    <source>
        <strain evidence="4 5">JCM 16221</strain>
    </source>
</reference>
<sequence length="171" mass="18408">MTAEGNTKRRPVVALVACGLSLVLALVAGVLWVLAATSSSVAYAETRDTALQDGTSAIIAFNTLDHKKVEEGLKRWEKFSTGPLHDEIKKSHQDYATKIKQAKSSTTAKVLDAGLTELDQQAGKAKMIAVVQVTVNIEGQKPSTKQDRYQAELSREGDTWKLSNLGTVPVG</sequence>
<protein>
    <recommendedName>
        <fullName evidence="6">Mce-associated membrane protein</fullName>
    </recommendedName>
</protein>
<evidence type="ECO:0000256" key="2">
    <source>
        <dbReference type="ARBA" id="ARBA00023136"/>
    </source>
</evidence>
<evidence type="ECO:0000313" key="5">
    <source>
        <dbReference type="Proteomes" id="UP001501218"/>
    </source>
</evidence>
<dbReference type="PANTHER" id="PTHR37042:SF4">
    <property type="entry name" value="OUTER MEMBRANE PROTEIN RV1973"/>
    <property type="match status" value="1"/>
</dbReference>
<keyword evidence="5" id="KW-1185">Reference proteome</keyword>
<evidence type="ECO:0000256" key="1">
    <source>
        <dbReference type="ARBA" id="ARBA00004370"/>
    </source>
</evidence>
<keyword evidence="2 3" id="KW-0472">Membrane</keyword>
<evidence type="ECO:0000313" key="4">
    <source>
        <dbReference type="EMBL" id="GAA2330356.1"/>
    </source>
</evidence>
<comment type="subcellular location">
    <subcellularLocation>
        <location evidence="1">Membrane</location>
    </subcellularLocation>
</comment>
<organism evidence="4 5">
    <name type="scientific">Saccharopolyspora halophila</name>
    <dbReference type="NCBI Taxonomy" id="405551"/>
    <lineage>
        <taxon>Bacteria</taxon>
        <taxon>Bacillati</taxon>
        <taxon>Actinomycetota</taxon>
        <taxon>Actinomycetes</taxon>
        <taxon>Pseudonocardiales</taxon>
        <taxon>Pseudonocardiaceae</taxon>
        <taxon>Saccharopolyspora</taxon>
    </lineage>
</organism>
<evidence type="ECO:0000256" key="3">
    <source>
        <dbReference type="SAM" id="Phobius"/>
    </source>
</evidence>